<evidence type="ECO:0000256" key="1">
    <source>
        <dbReference type="SAM" id="Phobius"/>
    </source>
</evidence>
<feature type="transmembrane region" description="Helical" evidence="1">
    <location>
        <begin position="28"/>
        <end position="47"/>
    </location>
</feature>
<keyword evidence="1" id="KW-0812">Transmembrane</keyword>
<keyword evidence="1" id="KW-1133">Transmembrane helix</keyword>
<name>A0A2B7X7H8_9EURO</name>
<feature type="transmembrane region" description="Helical" evidence="1">
    <location>
        <begin position="78"/>
        <end position="96"/>
    </location>
</feature>
<keyword evidence="3" id="KW-1185">Reference proteome</keyword>
<feature type="transmembrane region" description="Helical" evidence="1">
    <location>
        <begin position="139"/>
        <end position="157"/>
    </location>
</feature>
<keyword evidence="1" id="KW-0472">Membrane</keyword>
<proteinExistence type="predicted"/>
<evidence type="ECO:0000313" key="3">
    <source>
        <dbReference type="Proteomes" id="UP000223968"/>
    </source>
</evidence>
<sequence length="226" mass="25025">MTHVSNCAAIFNSISASPDACSKRTFRYLTIALFALIFLAYSIVFGIRLNQWDPERPGACYNTAATALTNKPHPREDLIYLGVTCTFFYSALPGAIHNPELKLLMKFIEKRSHRALFSSVAIDAAGLDDFEQRVEDRSWSVLALSMLQFPLHLYFVIALRASNQGLLEGGRGGENSWGFGQVVAIVMLGGTVLKGCKGVKEYWTWKRKFERSNAGQPAPETAATQP</sequence>
<comment type="caution">
    <text evidence="2">The sequence shown here is derived from an EMBL/GenBank/DDBJ whole genome shotgun (WGS) entry which is preliminary data.</text>
</comment>
<protein>
    <submittedName>
        <fullName evidence="2">Uncharacterized protein</fullName>
    </submittedName>
</protein>
<gene>
    <name evidence="2" type="ORF">AJ79_07012</name>
</gene>
<evidence type="ECO:0000313" key="2">
    <source>
        <dbReference type="EMBL" id="PGH04733.1"/>
    </source>
</evidence>
<reference evidence="2 3" key="1">
    <citation type="submission" date="2017-10" db="EMBL/GenBank/DDBJ databases">
        <title>Comparative genomics in systemic dimorphic fungi from Ajellomycetaceae.</title>
        <authorList>
            <person name="Munoz J.F."/>
            <person name="Mcewen J.G."/>
            <person name="Clay O.K."/>
            <person name="Cuomo C.A."/>
        </authorList>
    </citation>
    <scope>NUCLEOTIDE SEQUENCE [LARGE SCALE GENOMIC DNA]</scope>
    <source>
        <strain evidence="2 3">UAMH5409</strain>
    </source>
</reference>
<accession>A0A2B7X7H8</accession>
<dbReference type="Proteomes" id="UP000223968">
    <property type="component" value="Unassembled WGS sequence"/>
</dbReference>
<feature type="transmembrane region" description="Helical" evidence="1">
    <location>
        <begin position="177"/>
        <end position="196"/>
    </location>
</feature>
<dbReference type="EMBL" id="PDNB01000133">
    <property type="protein sequence ID" value="PGH04733.1"/>
    <property type="molecule type" value="Genomic_DNA"/>
</dbReference>
<organism evidence="2 3">
    <name type="scientific">Helicocarpus griseus UAMH5409</name>
    <dbReference type="NCBI Taxonomy" id="1447875"/>
    <lineage>
        <taxon>Eukaryota</taxon>
        <taxon>Fungi</taxon>
        <taxon>Dikarya</taxon>
        <taxon>Ascomycota</taxon>
        <taxon>Pezizomycotina</taxon>
        <taxon>Eurotiomycetes</taxon>
        <taxon>Eurotiomycetidae</taxon>
        <taxon>Onygenales</taxon>
        <taxon>Ajellomycetaceae</taxon>
        <taxon>Helicocarpus</taxon>
    </lineage>
</organism>
<dbReference type="OrthoDB" id="5427664at2759"/>
<dbReference type="AlphaFoldDB" id="A0A2B7X7H8"/>